<proteinExistence type="predicted"/>
<feature type="domain" description="Secretion system C-terminal sorting" evidence="2">
    <location>
        <begin position="97"/>
        <end position="141"/>
    </location>
</feature>
<feature type="chain" id="PRO_5046532822" evidence="1">
    <location>
        <begin position="20"/>
        <end position="147"/>
    </location>
</feature>
<keyword evidence="1" id="KW-0732">Signal</keyword>
<dbReference type="EMBL" id="AP024484">
    <property type="protein sequence ID" value="BCS86377.1"/>
    <property type="molecule type" value="Genomic_DNA"/>
</dbReference>
<dbReference type="Pfam" id="PF18962">
    <property type="entry name" value="Por_Secre_tail"/>
    <property type="match status" value="1"/>
</dbReference>
<dbReference type="InterPro" id="IPR026444">
    <property type="entry name" value="Secre_tail"/>
</dbReference>
<dbReference type="RefSeq" id="WP_207153934.1">
    <property type="nucleotide sequence ID" value="NZ_AP024484.1"/>
</dbReference>
<accession>A0ABM7P0V1</accession>
<gene>
    <name evidence="3" type="ORF">prwr041_22700</name>
</gene>
<feature type="signal peptide" evidence="1">
    <location>
        <begin position="1"/>
        <end position="19"/>
    </location>
</feature>
<sequence>MKHIIAIFLTLFISTNTFAGSDKSAISINGNKAEKSVTEISYEDSIITLHWSDNTIMTNKLAATMAKLVSNYDIDKAYIASIGGIYDNSIIVSGTKGGSNINIYNVEGKKIQDMPTNNDQTFIDISKLNTGIYLLQDNSTIIKFIKR</sequence>
<evidence type="ECO:0000259" key="2">
    <source>
        <dbReference type="Pfam" id="PF18962"/>
    </source>
</evidence>
<organism evidence="3 4">
    <name type="scientific">Prevotella herbatica</name>
    <dbReference type="NCBI Taxonomy" id="2801997"/>
    <lineage>
        <taxon>Bacteria</taxon>
        <taxon>Pseudomonadati</taxon>
        <taxon>Bacteroidota</taxon>
        <taxon>Bacteroidia</taxon>
        <taxon>Bacteroidales</taxon>
        <taxon>Prevotellaceae</taxon>
        <taxon>Prevotella</taxon>
    </lineage>
</organism>
<evidence type="ECO:0000256" key="1">
    <source>
        <dbReference type="SAM" id="SignalP"/>
    </source>
</evidence>
<evidence type="ECO:0000313" key="4">
    <source>
        <dbReference type="Proteomes" id="UP001319045"/>
    </source>
</evidence>
<evidence type="ECO:0000313" key="3">
    <source>
        <dbReference type="EMBL" id="BCS86377.1"/>
    </source>
</evidence>
<protein>
    <submittedName>
        <fullName evidence="3">T9SS type A sorting domain-containing protein</fullName>
    </submittedName>
</protein>
<keyword evidence="4" id="KW-1185">Reference proteome</keyword>
<name>A0ABM7P0V1_9BACT</name>
<dbReference type="Proteomes" id="UP001319045">
    <property type="component" value="Chromosome"/>
</dbReference>
<dbReference type="NCBIfam" id="TIGR04183">
    <property type="entry name" value="Por_Secre_tail"/>
    <property type="match status" value="1"/>
</dbReference>
<reference evidence="3 4" key="1">
    <citation type="journal article" date="2022" name="Int. J. Syst. Evol. Microbiol.">
        <title>Prevotella herbatica sp. nov., a plant polysaccharide-decomposing anaerobic bacterium isolated from a methanogenic reactor.</title>
        <authorList>
            <person name="Uek A."/>
            <person name="Tonouchi A."/>
            <person name="Kaku N."/>
            <person name="Ueki K."/>
        </authorList>
    </citation>
    <scope>NUCLEOTIDE SEQUENCE [LARGE SCALE GENOMIC DNA]</scope>
    <source>
        <strain evidence="3 4">WR041</strain>
    </source>
</reference>